<dbReference type="EMBL" id="JAPMXC010000001">
    <property type="protein sequence ID" value="MCY0385652.1"/>
    <property type="molecule type" value="Genomic_DNA"/>
</dbReference>
<keyword evidence="2" id="KW-1185">Reference proteome</keyword>
<dbReference type="InterPro" id="IPR021146">
    <property type="entry name" value="Phage_gp6-like_head-tail"/>
</dbReference>
<comment type="caution">
    <text evidence="1">The sequence shown here is derived from an EMBL/GenBank/DDBJ whole genome shotgun (WGS) entry which is preliminary data.</text>
</comment>
<dbReference type="NCBIfam" id="TIGR01560">
    <property type="entry name" value="put_DNA_pack"/>
    <property type="match status" value="1"/>
</dbReference>
<protein>
    <submittedName>
        <fullName evidence="1">Head-tail connector protein</fullName>
    </submittedName>
</protein>
<gene>
    <name evidence="1" type="ORF">OVY01_00030</name>
</gene>
<reference evidence="1" key="1">
    <citation type="submission" date="2022-11" db="EMBL/GenBank/DDBJ databases">
        <title>Robbsia betulipollinis sp. nov., isolated from pollen of birch (Betula pendula).</title>
        <authorList>
            <person name="Shi H."/>
            <person name="Ambika Manirajan B."/>
            <person name="Ratering S."/>
            <person name="Geissler-Plaum R."/>
            <person name="Schnell S."/>
        </authorList>
    </citation>
    <scope>NUCLEOTIDE SEQUENCE</scope>
    <source>
        <strain evidence="1">Bb-Pol-6</strain>
    </source>
</reference>
<sequence length="115" mass="12063">MAVVISPEIAAAHLRAEEGDDADLVTLYVSAAVRSAADFLNREIYADTDDMAAAIVAGTAGSDPIVVNDAIRAAILLILGRLYANREDTVVGATVFDLPTGSKQLLYPYRVGLGV</sequence>
<evidence type="ECO:0000313" key="1">
    <source>
        <dbReference type="EMBL" id="MCY0385652.1"/>
    </source>
</evidence>
<dbReference type="Pfam" id="PF05135">
    <property type="entry name" value="Phage_connect_1"/>
    <property type="match status" value="1"/>
</dbReference>
<proteinExistence type="predicted"/>
<dbReference type="Gene3D" id="1.10.3230.30">
    <property type="entry name" value="Phage gp6-like head-tail connector protein"/>
    <property type="match status" value="1"/>
</dbReference>
<accession>A0ABT3ZH24</accession>
<dbReference type="Proteomes" id="UP001082899">
    <property type="component" value="Unassembled WGS sequence"/>
</dbReference>
<dbReference type="RefSeq" id="WP_267844780.1">
    <property type="nucleotide sequence ID" value="NZ_JAPMXC010000001.1"/>
</dbReference>
<dbReference type="CDD" id="cd08054">
    <property type="entry name" value="gp6"/>
    <property type="match status" value="1"/>
</dbReference>
<organism evidence="1 2">
    <name type="scientific">Robbsia betulipollinis</name>
    <dbReference type="NCBI Taxonomy" id="2981849"/>
    <lineage>
        <taxon>Bacteria</taxon>
        <taxon>Pseudomonadati</taxon>
        <taxon>Pseudomonadota</taxon>
        <taxon>Betaproteobacteria</taxon>
        <taxon>Burkholderiales</taxon>
        <taxon>Burkholderiaceae</taxon>
        <taxon>Robbsia</taxon>
    </lineage>
</organism>
<name>A0ABT3ZH24_9BURK</name>
<dbReference type="InterPro" id="IPR006450">
    <property type="entry name" value="Phage_HK97_gp6-like"/>
</dbReference>
<evidence type="ECO:0000313" key="2">
    <source>
        <dbReference type="Proteomes" id="UP001082899"/>
    </source>
</evidence>